<feature type="compositionally biased region" description="Acidic residues" evidence="1">
    <location>
        <begin position="143"/>
        <end position="153"/>
    </location>
</feature>
<gene>
    <name evidence="2" type="ORF">SAY87_000582</name>
</gene>
<keyword evidence="3" id="KW-1185">Reference proteome</keyword>
<accession>A0AAN7J9X8</accession>
<dbReference type="PANTHER" id="PTHR31659:SF9">
    <property type="entry name" value="PROTEIN: UPF0503-LIKE PROTEIN, PUTATIVE (DUF740)-RELATED"/>
    <property type="match status" value="1"/>
</dbReference>
<evidence type="ECO:0000313" key="3">
    <source>
        <dbReference type="Proteomes" id="UP001345219"/>
    </source>
</evidence>
<dbReference type="GO" id="GO:0005886">
    <property type="term" value="C:plasma membrane"/>
    <property type="evidence" value="ECO:0007669"/>
    <property type="project" value="TreeGrafter"/>
</dbReference>
<feature type="compositionally biased region" description="Pro residues" evidence="1">
    <location>
        <begin position="1"/>
        <end position="20"/>
    </location>
</feature>
<reference evidence="2 3" key="1">
    <citation type="journal article" date="2023" name="Hortic Res">
        <title>Pangenome of water caltrop reveals structural variations and asymmetric subgenome divergence after allopolyploidization.</title>
        <authorList>
            <person name="Zhang X."/>
            <person name="Chen Y."/>
            <person name="Wang L."/>
            <person name="Yuan Y."/>
            <person name="Fang M."/>
            <person name="Shi L."/>
            <person name="Lu R."/>
            <person name="Comes H.P."/>
            <person name="Ma Y."/>
            <person name="Chen Y."/>
            <person name="Huang G."/>
            <person name="Zhou Y."/>
            <person name="Zheng Z."/>
            <person name="Qiu Y."/>
        </authorList>
    </citation>
    <scope>NUCLEOTIDE SEQUENCE [LARGE SCALE GENOMIC DNA]</scope>
    <source>
        <tissue evidence="2">Roots</tissue>
    </source>
</reference>
<feature type="region of interest" description="Disordered" evidence="1">
    <location>
        <begin position="134"/>
        <end position="186"/>
    </location>
</feature>
<dbReference type="Proteomes" id="UP001345219">
    <property type="component" value="Chromosome 1"/>
</dbReference>
<evidence type="ECO:0000313" key="2">
    <source>
        <dbReference type="EMBL" id="KAK4742581.1"/>
    </source>
</evidence>
<protein>
    <submittedName>
        <fullName evidence="2">Uncharacterized protein</fullName>
    </submittedName>
</protein>
<dbReference type="EMBL" id="JAXIOK010000023">
    <property type="protein sequence ID" value="KAK4742581.1"/>
    <property type="molecule type" value="Genomic_DNA"/>
</dbReference>
<dbReference type="AlphaFoldDB" id="A0AAN7J9X8"/>
<dbReference type="InterPro" id="IPR008004">
    <property type="entry name" value="OCTOPUS-like"/>
</dbReference>
<evidence type="ECO:0000256" key="1">
    <source>
        <dbReference type="SAM" id="MobiDB-lite"/>
    </source>
</evidence>
<dbReference type="PANTHER" id="PTHR31659">
    <property type="entry name" value="PROTEIN: UPF0503-LIKE PROTEIN, PUTATIVE (DUF740)-RELATED"/>
    <property type="match status" value="1"/>
</dbReference>
<sequence length="615" mass="68297">MNPRTEPPIPQLQPPLPPQPHLHSTYCDRHPDENFTGFCSSCLCERLAILEPSTNGASSSRKTFTTTAAIKAIFRPSLAAAAPSSAELRRTKSFSASKNEGLFSGIFEPQRKSCDVRVRGTLCNATTVENGTQADTAKRNVGEESEAVEEITPLEEAQNSSTVEGRVSEIVKEKNQRSPELTMKGHVNLDLSPKKTSSDRDLKKDMAGSFWSAASVFSKKLQKWRSKQKLKKQREEAGGVGRHGRSTAALPVEKPIGCQLRDTQSEIADYGFGRRSCDADPRFSLDVGRISFDNPRCSIDEPRASWDGCMIGRSLGPSRMGPTMVSVMEDNCPPIIHHVIRTDAQIPLEGPIDEEDDYVVPGGSAQTRDYYQDSSCRRRKSFDRSGSFRKNASAMVAVEMDASNSSKNAKVSPARMMDVFQCTNLIIGDKDLRDTNTSSLRDDCSEMFEIGFRENSSAVGNDGQKGLKKSSRWKAWSIWGLINRRGGNKDGENYDHGCSIIRGNGMERSLSGSWQDRNQDSRPAFNRRMFRSNSSVSWRNSYGIGGSVGKKNGEVDTIDINEHRKKRGDDFSLNRNHSARYSTSDVDNGLLKLYLAPKRGGDGWWRNRHGRAWGQ</sequence>
<feature type="compositionally biased region" description="Basic and acidic residues" evidence="1">
    <location>
        <begin position="166"/>
        <end position="177"/>
    </location>
</feature>
<proteinExistence type="predicted"/>
<feature type="region of interest" description="Disordered" evidence="1">
    <location>
        <begin position="1"/>
        <end position="24"/>
    </location>
</feature>
<comment type="caution">
    <text evidence="2">The sequence shown here is derived from an EMBL/GenBank/DDBJ whole genome shotgun (WGS) entry which is preliminary data.</text>
</comment>
<organism evidence="2 3">
    <name type="scientific">Trapa incisa</name>
    <dbReference type="NCBI Taxonomy" id="236973"/>
    <lineage>
        <taxon>Eukaryota</taxon>
        <taxon>Viridiplantae</taxon>
        <taxon>Streptophyta</taxon>
        <taxon>Embryophyta</taxon>
        <taxon>Tracheophyta</taxon>
        <taxon>Spermatophyta</taxon>
        <taxon>Magnoliopsida</taxon>
        <taxon>eudicotyledons</taxon>
        <taxon>Gunneridae</taxon>
        <taxon>Pentapetalae</taxon>
        <taxon>rosids</taxon>
        <taxon>malvids</taxon>
        <taxon>Myrtales</taxon>
        <taxon>Lythraceae</taxon>
        <taxon>Trapa</taxon>
    </lineage>
</organism>
<dbReference type="Pfam" id="PF05340">
    <property type="entry name" value="DUF740"/>
    <property type="match status" value="1"/>
</dbReference>
<name>A0AAN7J9X8_9MYRT</name>